<dbReference type="Pfam" id="PF02687">
    <property type="entry name" value="FtsX"/>
    <property type="match status" value="2"/>
</dbReference>
<dbReference type="RefSeq" id="WP_311664551.1">
    <property type="nucleotide sequence ID" value="NZ_JAVRHT010000031.1"/>
</dbReference>
<evidence type="ECO:0000259" key="7">
    <source>
        <dbReference type="Pfam" id="PF02687"/>
    </source>
</evidence>
<feature type="domain" description="MacB-like periplasmic core" evidence="8">
    <location>
        <begin position="19"/>
        <end position="247"/>
    </location>
</feature>
<dbReference type="PROSITE" id="PS51257">
    <property type="entry name" value="PROKAR_LIPOPROTEIN"/>
    <property type="match status" value="1"/>
</dbReference>
<evidence type="ECO:0000256" key="5">
    <source>
        <dbReference type="ARBA" id="ARBA00023136"/>
    </source>
</evidence>
<name>A0ABU3BTQ8_9BACT</name>
<comment type="subcellular location">
    <subcellularLocation>
        <location evidence="1">Cell membrane</location>
        <topology evidence="1">Multi-pass membrane protein</topology>
    </subcellularLocation>
</comment>
<feature type="transmembrane region" description="Helical" evidence="6">
    <location>
        <begin position="288"/>
        <end position="318"/>
    </location>
</feature>
<dbReference type="InterPro" id="IPR050250">
    <property type="entry name" value="Macrolide_Exporter_MacB"/>
</dbReference>
<evidence type="ECO:0000256" key="1">
    <source>
        <dbReference type="ARBA" id="ARBA00004651"/>
    </source>
</evidence>
<dbReference type="PANTHER" id="PTHR30572:SF18">
    <property type="entry name" value="ABC-TYPE MACROLIDE FAMILY EXPORT SYSTEM PERMEASE COMPONENT 2"/>
    <property type="match status" value="1"/>
</dbReference>
<reference evidence="9 10" key="1">
    <citation type="submission" date="2023-09" db="EMBL/GenBank/DDBJ databases">
        <authorList>
            <person name="Rey-Velasco X."/>
        </authorList>
    </citation>
    <scope>NUCLEOTIDE SEQUENCE [LARGE SCALE GENOMIC DNA]</scope>
    <source>
        <strain evidence="9 10">F394</strain>
    </source>
</reference>
<feature type="transmembrane region" description="Helical" evidence="6">
    <location>
        <begin position="386"/>
        <end position="409"/>
    </location>
</feature>
<evidence type="ECO:0000256" key="2">
    <source>
        <dbReference type="ARBA" id="ARBA00022475"/>
    </source>
</evidence>
<feature type="domain" description="ABC3 transporter permease C-terminal" evidence="7">
    <location>
        <begin position="295"/>
        <end position="408"/>
    </location>
</feature>
<feature type="transmembrane region" description="Helical" evidence="6">
    <location>
        <begin position="718"/>
        <end position="746"/>
    </location>
</feature>
<dbReference type="InterPro" id="IPR025857">
    <property type="entry name" value="MacB_PCD"/>
</dbReference>
<keyword evidence="4 6" id="KW-1133">Transmembrane helix</keyword>
<feature type="transmembrane region" description="Helical" evidence="6">
    <location>
        <begin position="766"/>
        <end position="791"/>
    </location>
</feature>
<feature type="transmembrane region" description="Helical" evidence="6">
    <location>
        <begin position="20"/>
        <end position="40"/>
    </location>
</feature>
<feature type="transmembrane region" description="Helical" evidence="6">
    <location>
        <begin position="430"/>
        <end position="451"/>
    </location>
</feature>
<organism evidence="9 10">
    <name type="scientific">Rubrivirga litoralis</name>
    <dbReference type="NCBI Taxonomy" id="3075598"/>
    <lineage>
        <taxon>Bacteria</taxon>
        <taxon>Pseudomonadati</taxon>
        <taxon>Rhodothermota</taxon>
        <taxon>Rhodothermia</taxon>
        <taxon>Rhodothermales</taxon>
        <taxon>Rubricoccaceae</taxon>
        <taxon>Rubrivirga</taxon>
    </lineage>
</organism>
<evidence type="ECO:0000259" key="8">
    <source>
        <dbReference type="Pfam" id="PF12704"/>
    </source>
</evidence>
<sequence>MTDSIRFALRRLARRPSTSALHVGGLAVGLACCFLALLFVQDELGYDRFHEGAERIVGLRQELSFGDQTMDIQSVPKDGRAALDYDVPGVEAVTETNGQGGLVRRAPEAEGVVVEDARFADASFFDVFTFPLVRGDAATALDGPGRAVLTASLARSLFGSDDPVGQDVYLERTGFGLQDPDPILLTVTGVAADPPAASSILFDLLVSGQTEVTVFSGMAPALDGTGATYVRLAALRDTAAVKAALNALAPADDSFAEFVQAGAVSTPRLIDQHLSEGGTRTALVGRPLYLALFSTVAALVLLLACVNYANLATALALGRATEVGVRKTLGAGRGQLARLFLIEAVALALAAGGVAVALVALVLPAFNAFFEKGVSLSSLGLAEWAVVPALAVAAGLLAGAYPALVLARFRPATALRGGGMRGRGGTTVRRALVVFQFAVTIVLLASTAVVAQQLDAARSRDLGFEGDRVVSLGLQADRLRQQAGVLKEEVASIPGVARVALGSGVPGAFSLQTAVSASPAAGGAADDVVVTFLQADADYAAALGLKMAAGAWFDADAARSEGVVLNEAAARQLGLMTTDPTEAMGKGVGIGAGESRLPVIGVLRDFHFQGPRAEIGPVVVQPVAEFATTLELVVQLNSADARTLGGIQGVWERVVPEYPFDPQFVTDTFAGELREDRRLGQLFGALGGVAVVLACLGVFGLAAHAADRRRKEVGIRKVLGATVAGLVARLSGEFAALVAVALVVAGPVVWWTGRRWLEDFAYPAPLAAWPFVAVALGVLALALLAAGVHAIRAATADPVRALRSE</sequence>
<feature type="transmembrane region" description="Helical" evidence="6">
    <location>
        <begin position="682"/>
        <end position="706"/>
    </location>
</feature>
<evidence type="ECO:0000256" key="4">
    <source>
        <dbReference type="ARBA" id="ARBA00022989"/>
    </source>
</evidence>
<dbReference type="Proteomes" id="UP001267426">
    <property type="component" value="Unassembled WGS sequence"/>
</dbReference>
<feature type="domain" description="ABC3 transporter permease C-terminal" evidence="7">
    <location>
        <begin position="686"/>
        <end position="798"/>
    </location>
</feature>
<dbReference type="Pfam" id="PF12704">
    <property type="entry name" value="MacB_PCD"/>
    <property type="match status" value="2"/>
</dbReference>
<gene>
    <name evidence="9" type="ORF">RM540_12420</name>
</gene>
<keyword evidence="5 6" id="KW-0472">Membrane</keyword>
<evidence type="ECO:0000313" key="10">
    <source>
        <dbReference type="Proteomes" id="UP001267426"/>
    </source>
</evidence>
<dbReference type="InterPro" id="IPR003838">
    <property type="entry name" value="ABC3_permease_C"/>
</dbReference>
<evidence type="ECO:0000313" key="9">
    <source>
        <dbReference type="EMBL" id="MDT0632556.1"/>
    </source>
</evidence>
<evidence type="ECO:0000256" key="3">
    <source>
        <dbReference type="ARBA" id="ARBA00022692"/>
    </source>
</evidence>
<keyword evidence="10" id="KW-1185">Reference proteome</keyword>
<feature type="domain" description="MacB-like periplasmic core" evidence="8">
    <location>
        <begin position="492"/>
        <end position="640"/>
    </location>
</feature>
<proteinExistence type="predicted"/>
<dbReference type="EMBL" id="JAVRHT010000031">
    <property type="protein sequence ID" value="MDT0632556.1"/>
    <property type="molecule type" value="Genomic_DNA"/>
</dbReference>
<protein>
    <submittedName>
        <fullName evidence="9">ABC transporter permease</fullName>
    </submittedName>
</protein>
<comment type="caution">
    <text evidence="9">The sequence shown here is derived from an EMBL/GenBank/DDBJ whole genome shotgun (WGS) entry which is preliminary data.</text>
</comment>
<feature type="transmembrane region" description="Helical" evidence="6">
    <location>
        <begin position="339"/>
        <end position="366"/>
    </location>
</feature>
<dbReference type="PANTHER" id="PTHR30572">
    <property type="entry name" value="MEMBRANE COMPONENT OF TRANSPORTER-RELATED"/>
    <property type="match status" value="1"/>
</dbReference>
<keyword evidence="3 6" id="KW-0812">Transmembrane</keyword>
<evidence type="ECO:0000256" key="6">
    <source>
        <dbReference type="SAM" id="Phobius"/>
    </source>
</evidence>
<keyword evidence="2" id="KW-1003">Cell membrane</keyword>
<accession>A0ABU3BTQ8</accession>